<dbReference type="GO" id="GO:0005737">
    <property type="term" value="C:cytoplasm"/>
    <property type="evidence" value="ECO:0007669"/>
    <property type="project" value="UniProtKB-SubCell"/>
</dbReference>
<feature type="compositionally biased region" description="Low complexity" evidence="9">
    <location>
        <begin position="713"/>
        <end position="727"/>
    </location>
</feature>
<dbReference type="Pfam" id="PF00567">
    <property type="entry name" value="TUDOR"/>
    <property type="match status" value="1"/>
</dbReference>
<keyword evidence="4" id="KW-0217">Developmental protein</keyword>
<dbReference type="Gene3D" id="2.40.50.90">
    <property type="match status" value="1"/>
</dbReference>
<dbReference type="RefSeq" id="XP_019904349.1">
    <property type="nucleotide sequence ID" value="XM_020048790.2"/>
</dbReference>
<gene>
    <name evidence="12" type="primary">TDRD5</name>
</gene>
<evidence type="ECO:0000313" key="12">
    <source>
        <dbReference type="Ensembl" id="ENSELUP00000083910.1"/>
    </source>
</evidence>
<dbReference type="InterPro" id="IPR041966">
    <property type="entry name" value="LOTUS-like"/>
</dbReference>
<dbReference type="InterPro" id="IPR002999">
    <property type="entry name" value="Tudor"/>
</dbReference>
<reference evidence="12" key="3">
    <citation type="submission" date="2025-09" db="UniProtKB">
        <authorList>
            <consortium name="Ensembl"/>
        </authorList>
    </citation>
    <scope>IDENTIFICATION</scope>
</reference>
<proteinExistence type="inferred from homology"/>
<dbReference type="AlphaFoldDB" id="A0AAY5K6R1"/>
<dbReference type="SUPFAM" id="SSF63748">
    <property type="entry name" value="Tudor/PWWP/MBT"/>
    <property type="match status" value="1"/>
</dbReference>
<dbReference type="RefSeq" id="XP_019904351.1">
    <property type="nucleotide sequence ID" value="XM_020048792.2"/>
</dbReference>
<dbReference type="RefSeq" id="XP_019904350.1">
    <property type="nucleotide sequence ID" value="XM_020048791.2"/>
</dbReference>
<reference evidence="12" key="2">
    <citation type="submission" date="2025-08" db="UniProtKB">
        <authorList>
            <consortium name="Ensembl"/>
        </authorList>
    </citation>
    <scope>IDENTIFICATION</scope>
</reference>
<evidence type="ECO:0000256" key="7">
    <source>
        <dbReference type="ARBA" id="ARBA00022782"/>
    </source>
</evidence>
<dbReference type="Ensembl" id="ENSELUT00000098459.1">
    <property type="protein sequence ID" value="ENSELUP00000083910.1"/>
    <property type="gene ID" value="ENSELUG00000003097.3"/>
</dbReference>
<dbReference type="GeneID" id="105011402"/>
<dbReference type="RefSeq" id="XP_019904353.1">
    <property type="nucleotide sequence ID" value="XM_020048794.2"/>
</dbReference>
<keyword evidence="13" id="KW-1185">Reference proteome</keyword>
<keyword evidence="8" id="KW-0744">Spermatogenesis</keyword>
<reference evidence="12 13" key="1">
    <citation type="submission" date="2020-02" db="EMBL/GenBank/DDBJ databases">
        <title>Esox lucius (northern pike) genome, fEsoLuc1, primary haplotype.</title>
        <authorList>
            <person name="Myers G."/>
            <person name="Karagic N."/>
            <person name="Meyer A."/>
            <person name="Pippel M."/>
            <person name="Reichard M."/>
            <person name="Winkler S."/>
            <person name="Tracey A."/>
            <person name="Sims Y."/>
            <person name="Howe K."/>
            <person name="Rhie A."/>
            <person name="Formenti G."/>
            <person name="Durbin R."/>
            <person name="Fedrigo O."/>
            <person name="Jarvis E.D."/>
        </authorList>
    </citation>
    <scope>NUCLEOTIDE SEQUENCE [LARGE SCALE GENOMIC DNA]</scope>
</reference>
<feature type="domain" description="HTH OST-type" evidence="11">
    <location>
        <begin position="127"/>
        <end position="203"/>
    </location>
</feature>
<dbReference type="GO" id="GO:0030154">
    <property type="term" value="P:cell differentiation"/>
    <property type="evidence" value="ECO:0007669"/>
    <property type="project" value="UniProtKB-KW"/>
</dbReference>
<keyword evidence="5" id="KW-0963">Cytoplasm</keyword>
<dbReference type="RefSeq" id="XP_019904352.1">
    <property type="nucleotide sequence ID" value="XM_020048793.2"/>
</dbReference>
<sequence length="898" mass="98536">MSQEQIFSGLKKDVRSLLISAKLGLTPDQLRRDYKDMLGSPMPLSLLGFRSVLDMTREMPDVVYVDYLSDGSLVLKAVADDATRGIVELVARQRSVKKSPARRASMGSFSPRFQQQRPIVLARRSHAPPALPAHLRAQLRQLLSQGPLGLSQLENAFSLRFGFPLRVSNYGFYSIAEMLAVASDMIMVSQSRTGSLLSLKRADVLPPVRMGPVKPVFPPKQTVNTVPVIRPKTTTNSVQVVKPSPQNHVLPSHDHAVPDIPKGDQGSQPMECTPPQPAQNGQDFQKCVIKLEEELRQRILENGQAGTVSPELKAKLRQVVAQKSEGISIHDLPAEYKRVFGEELPVVQNGFLSATEMVGALSDTLSLRPVAGHEDNHWMVVDIQHAPEHRAGSPSEPEGHGERGYYVSGGGSSWEGREEEDDSHPDKEEDPELKITTKTFHQMVAQYGSVTVQCRRGALVPPDAIRGQRLRPPTRRSPRELVPVLVERVESPSLFYIRFDESQEARALENMMIEMRSCYTTPEVSERYRLPERYVRLGQVCCVAPQGVWFYRVVVHQVLSRTQAEVYYVDFGDITTVQISSLKFLKSCYSELPAQAVPSSLVGIKPFGGSWSEAATTSFQKLCCERTLVAALHSYHGHFLQLYLCDTYTEEDVYIHSALQAQGHGLSCAPAISAELCGHFNPVSLYLGEGLLDEGREIEDEDPALEPGPDAAHTSPQRHTTPSPTHTTPKDKNVLPDLPALELIEVNSTSQGVLKANPFVALQSKDPLCCSEWDQGWTPSPTPPPNPGVVQSDADLGYHGDADLGYHGDTAKMCSPGVAELKQSRCAEGALTTVPPPSSTLNTLGRMQTPSAYGMSMFPLFGTGNVLHVSSPLALGSSARLATGAGSYLLNWHPHKRA</sequence>
<dbReference type="Gene3D" id="2.30.30.140">
    <property type="match status" value="1"/>
</dbReference>
<keyword evidence="6" id="KW-0677">Repeat</keyword>
<feature type="domain" description="HTH OST-type" evidence="11">
    <location>
        <begin position="308"/>
        <end position="384"/>
    </location>
</feature>
<evidence type="ECO:0000256" key="5">
    <source>
        <dbReference type="ARBA" id="ARBA00022490"/>
    </source>
</evidence>
<feature type="region of interest" description="Disordered" evidence="9">
    <location>
        <begin position="387"/>
        <end position="432"/>
    </location>
</feature>
<evidence type="ECO:0000313" key="13">
    <source>
        <dbReference type="Proteomes" id="UP000265140"/>
    </source>
</evidence>
<organism evidence="12 13">
    <name type="scientific">Esox lucius</name>
    <name type="common">Northern pike</name>
    <dbReference type="NCBI Taxonomy" id="8010"/>
    <lineage>
        <taxon>Eukaryota</taxon>
        <taxon>Metazoa</taxon>
        <taxon>Chordata</taxon>
        <taxon>Craniata</taxon>
        <taxon>Vertebrata</taxon>
        <taxon>Euteleostomi</taxon>
        <taxon>Actinopterygii</taxon>
        <taxon>Neopterygii</taxon>
        <taxon>Teleostei</taxon>
        <taxon>Protacanthopterygii</taxon>
        <taxon>Esociformes</taxon>
        <taxon>Esocidae</taxon>
        <taxon>Esox</taxon>
    </lineage>
</organism>
<evidence type="ECO:0000256" key="8">
    <source>
        <dbReference type="ARBA" id="ARBA00022871"/>
    </source>
</evidence>
<dbReference type="PANTHER" id="PTHR22948:SF19">
    <property type="entry name" value="TUDOR DOMAIN-CONTAINING PROTEIN 5"/>
    <property type="match status" value="1"/>
</dbReference>
<dbReference type="PANTHER" id="PTHR22948">
    <property type="entry name" value="TUDOR DOMAIN CONTAINING PROTEIN"/>
    <property type="match status" value="1"/>
</dbReference>
<comment type="subcellular location">
    <subcellularLocation>
        <location evidence="1">Cytoplasm</location>
    </subcellularLocation>
</comment>
<feature type="domain" description="Tudor" evidence="10">
    <location>
        <begin position="534"/>
        <end position="592"/>
    </location>
</feature>
<evidence type="ECO:0000256" key="6">
    <source>
        <dbReference type="ARBA" id="ARBA00022737"/>
    </source>
</evidence>
<dbReference type="CTD" id="163589"/>
<name>A0AAY5K6R1_ESOLU</name>
<dbReference type="InterPro" id="IPR050621">
    <property type="entry name" value="Tudor_domain_containing"/>
</dbReference>
<evidence type="ECO:0000256" key="3">
    <source>
        <dbReference type="ARBA" id="ARBA00013420"/>
    </source>
</evidence>
<dbReference type="Pfam" id="PF12872">
    <property type="entry name" value="OST-HTH"/>
    <property type="match status" value="3"/>
</dbReference>
<accession>A0AAY5K6R1</accession>
<evidence type="ECO:0000259" key="10">
    <source>
        <dbReference type="PROSITE" id="PS50304"/>
    </source>
</evidence>
<dbReference type="Proteomes" id="UP000265140">
    <property type="component" value="Chromosome 8"/>
</dbReference>
<evidence type="ECO:0000256" key="2">
    <source>
        <dbReference type="ARBA" id="ARBA00010384"/>
    </source>
</evidence>
<feature type="domain" description="HTH OST-type" evidence="11">
    <location>
        <begin position="6"/>
        <end position="79"/>
    </location>
</feature>
<dbReference type="InterPro" id="IPR025605">
    <property type="entry name" value="OST-HTH/LOTUS_dom"/>
</dbReference>
<feature type="region of interest" description="Disordered" evidence="9">
    <location>
        <begin position="700"/>
        <end position="734"/>
    </location>
</feature>
<evidence type="ECO:0000256" key="9">
    <source>
        <dbReference type="SAM" id="MobiDB-lite"/>
    </source>
</evidence>
<comment type="similarity">
    <text evidence="2">Belongs to the TDRD5 family.</text>
</comment>
<dbReference type="InterPro" id="IPR035437">
    <property type="entry name" value="SNase_OB-fold_sf"/>
</dbReference>
<dbReference type="PROSITE" id="PS51644">
    <property type="entry name" value="HTH_OST"/>
    <property type="match status" value="3"/>
</dbReference>
<evidence type="ECO:0000256" key="1">
    <source>
        <dbReference type="ARBA" id="ARBA00004496"/>
    </source>
</evidence>
<evidence type="ECO:0000256" key="4">
    <source>
        <dbReference type="ARBA" id="ARBA00022473"/>
    </source>
</evidence>
<dbReference type="CDD" id="cd20419">
    <property type="entry name" value="Tudor_TDRD5"/>
    <property type="match status" value="1"/>
</dbReference>
<protein>
    <recommendedName>
        <fullName evidence="3">Tudor domain-containing protein 5</fullName>
    </recommendedName>
</protein>
<dbReference type="PROSITE" id="PS50304">
    <property type="entry name" value="TUDOR"/>
    <property type="match status" value="1"/>
</dbReference>
<keyword evidence="7" id="KW-0221">Differentiation</keyword>
<dbReference type="GO" id="GO:0007283">
    <property type="term" value="P:spermatogenesis"/>
    <property type="evidence" value="ECO:0007669"/>
    <property type="project" value="UniProtKB-KW"/>
</dbReference>
<dbReference type="Gene3D" id="3.30.420.610">
    <property type="entry name" value="LOTUS domain-like"/>
    <property type="match status" value="3"/>
</dbReference>
<evidence type="ECO:0000259" key="11">
    <source>
        <dbReference type="PROSITE" id="PS51644"/>
    </source>
</evidence>
<dbReference type="GeneTree" id="ENSGT00940000159902"/>
<feature type="compositionally biased region" description="Basic and acidic residues" evidence="9">
    <location>
        <begin position="387"/>
        <end position="403"/>
    </location>
</feature>